<comment type="subcellular location">
    <subcellularLocation>
        <location evidence="1">Membrane</location>
        <topology evidence="1">Multi-pass membrane protein</topology>
    </subcellularLocation>
</comment>
<keyword evidence="4" id="KW-0297">G-protein coupled receptor</keyword>
<feature type="transmembrane region" description="Helical" evidence="8">
    <location>
        <begin position="65"/>
        <end position="87"/>
    </location>
</feature>
<dbReference type="InterPro" id="IPR017452">
    <property type="entry name" value="GPCR_Rhodpsn_7TM"/>
</dbReference>
<evidence type="ECO:0000313" key="10">
    <source>
        <dbReference type="EMBL" id="KAL3856735.1"/>
    </source>
</evidence>
<dbReference type="EMBL" id="JBJQND010000013">
    <property type="protein sequence ID" value="KAL3856735.1"/>
    <property type="molecule type" value="Genomic_DNA"/>
</dbReference>
<evidence type="ECO:0000313" key="11">
    <source>
        <dbReference type="Proteomes" id="UP001634394"/>
    </source>
</evidence>
<keyword evidence="6" id="KW-0675">Receptor</keyword>
<feature type="domain" description="G-protein coupled receptors family 1 profile" evidence="9">
    <location>
        <begin position="6"/>
        <end position="276"/>
    </location>
</feature>
<keyword evidence="2 8" id="KW-0812">Transmembrane</keyword>
<comment type="caution">
    <text evidence="10">The sequence shown here is derived from an EMBL/GenBank/DDBJ whole genome shotgun (WGS) entry which is preliminary data.</text>
</comment>
<evidence type="ECO:0000256" key="8">
    <source>
        <dbReference type="SAM" id="Phobius"/>
    </source>
</evidence>
<evidence type="ECO:0000256" key="6">
    <source>
        <dbReference type="ARBA" id="ARBA00023170"/>
    </source>
</evidence>
<feature type="transmembrane region" description="Helical" evidence="8">
    <location>
        <begin position="225"/>
        <end position="243"/>
    </location>
</feature>
<evidence type="ECO:0000256" key="1">
    <source>
        <dbReference type="ARBA" id="ARBA00004141"/>
    </source>
</evidence>
<evidence type="ECO:0000256" key="7">
    <source>
        <dbReference type="ARBA" id="ARBA00023224"/>
    </source>
</evidence>
<dbReference type="GO" id="GO:0016020">
    <property type="term" value="C:membrane"/>
    <property type="evidence" value="ECO:0007669"/>
    <property type="project" value="UniProtKB-SubCell"/>
</dbReference>
<protein>
    <recommendedName>
        <fullName evidence="9">G-protein coupled receptors family 1 profile domain-containing protein</fullName>
    </recommendedName>
</protein>
<evidence type="ECO:0000256" key="5">
    <source>
        <dbReference type="ARBA" id="ARBA00023136"/>
    </source>
</evidence>
<dbReference type="Pfam" id="PF00001">
    <property type="entry name" value="7tm_1"/>
    <property type="match status" value="1"/>
</dbReference>
<dbReference type="GO" id="GO:0004930">
    <property type="term" value="F:G protein-coupled receptor activity"/>
    <property type="evidence" value="ECO:0007669"/>
    <property type="project" value="UniProtKB-KW"/>
</dbReference>
<accession>A0ABD3V863</accession>
<keyword evidence="11" id="KW-1185">Reference proteome</keyword>
<name>A0ABD3V863_SINWO</name>
<reference evidence="10 11" key="1">
    <citation type="submission" date="2024-11" db="EMBL/GenBank/DDBJ databases">
        <title>Chromosome-level genome assembly of the freshwater bivalve Anodonta woodiana.</title>
        <authorList>
            <person name="Chen X."/>
        </authorList>
    </citation>
    <scope>NUCLEOTIDE SEQUENCE [LARGE SCALE GENOMIC DNA]</scope>
    <source>
        <strain evidence="10">MN2024</strain>
        <tissue evidence="10">Gills</tissue>
    </source>
</reference>
<evidence type="ECO:0000259" key="9">
    <source>
        <dbReference type="PROSITE" id="PS50262"/>
    </source>
</evidence>
<feature type="transmembrane region" description="Helical" evidence="8">
    <location>
        <begin position="263"/>
        <end position="283"/>
    </location>
</feature>
<proteinExistence type="predicted"/>
<dbReference type="AlphaFoldDB" id="A0ABD3V863"/>
<evidence type="ECO:0000256" key="4">
    <source>
        <dbReference type="ARBA" id="ARBA00023040"/>
    </source>
</evidence>
<feature type="non-terminal residue" evidence="10">
    <location>
        <position position="1"/>
    </location>
</feature>
<dbReference type="InterPro" id="IPR050125">
    <property type="entry name" value="GPCR_opsins"/>
</dbReference>
<dbReference type="Proteomes" id="UP001634394">
    <property type="component" value="Unassembled WGS sequence"/>
</dbReference>
<keyword evidence="3 8" id="KW-1133">Transmembrane helix</keyword>
<evidence type="ECO:0000256" key="3">
    <source>
        <dbReference type="ARBA" id="ARBA00022989"/>
    </source>
</evidence>
<feature type="transmembrane region" description="Helical" evidence="8">
    <location>
        <begin position="108"/>
        <end position="132"/>
    </location>
</feature>
<feature type="transmembrane region" description="Helical" evidence="8">
    <location>
        <begin position="28"/>
        <end position="53"/>
    </location>
</feature>
<organism evidence="10 11">
    <name type="scientific">Sinanodonta woodiana</name>
    <name type="common">Chinese pond mussel</name>
    <name type="synonym">Anodonta woodiana</name>
    <dbReference type="NCBI Taxonomy" id="1069815"/>
    <lineage>
        <taxon>Eukaryota</taxon>
        <taxon>Metazoa</taxon>
        <taxon>Spiralia</taxon>
        <taxon>Lophotrochozoa</taxon>
        <taxon>Mollusca</taxon>
        <taxon>Bivalvia</taxon>
        <taxon>Autobranchia</taxon>
        <taxon>Heteroconchia</taxon>
        <taxon>Palaeoheterodonta</taxon>
        <taxon>Unionida</taxon>
        <taxon>Unionoidea</taxon>
        <taxon>Unionidae</taxon>
        <taxon>Unioninae</taxon>
        <taxon>Sinanodonta</taxon>
    </lineage>
</organism>
<evidence type="ECO:0000256" key="2">
    <source>
        <dbReference type="ARBA" id="ARBA00022692"/>
    </source>
</evidence>
<keyword evidence="7" id="KW-0807">Transducer</keyword>
<keyword evidence="5 8" id="KW-0472">Membrane</keyword>
<dbReference type="PRINTS" id="PR00237">
    <property type="entry name" value="GPCRRHODOPSN"/>
</dbReference>
<dbReference type="SUPFAM" id="SSF81321">
    <property type="entry name" value="Family A G protein-coupled receptor-like"/>
    <property type="match status" value="1"/>
</dbReference>
<feature type="transmembrane region" description="Helical" evidence="8">
    <location>
        <begin position="152"/>
        <end position="177"/>
    </location>
</feature>
<sequence length="313" mass="35778">FIAFFGNILLIVVILTGKPRFSKFHKFMLLNMSVADLGVAITAYPFTAISGFLKRWIFDDLMCVITGFTAFTFIMSDMNTLAVVAFSRYVVVCKPEWDYLLKGKYPQYFLVGIWTYTLFWTGPPLLGFGNYTYEPFGTSCTLHWHGRQIVNIIYNSLCVIGCYVVHIGVFVFFYAHIIRDYRKMNRSTENTFPLRPLATEAEPNMAVEEIIGYHKIVSTSHLTKVSLTMVIMFLIAWTPYAVITVWNIFSTPVNANIQVLPTMFAKISCASNPIIHGFLSYSFRQSARRLFIKKVNKVDEISHDKTSELSFGV</sequence>
<dbReference type="Gene3D" id="1.20.1070.10">
    <property type="entry name" value="Rhodopsin 7-helix transmembrane proteins"/>
    <property type="match status" value="1"/>
</dbReference>
<dbReference type="PANTHER" id="PTHR24240">
    <property type="entry name" value="OPSIN"/>
    <property type="match status" value="1"/>
</dbReference>
<gene>
    <name evidence="10" type="ORF">ACJMK2_011458</name>
</gene>
<dbReference type="PROSITE" id="PS50262">
    <property type="entry name" value="G_PROTEIN_RECEP_F1_2"/>
    <property type="match status" value="1"/>
</dbReference>
<dbReference type="InterPro" id="IPR000276">
    <property type="entry name" value="GPCR_Rhodpsn"/>
</dbReference>